<comment type="caution">
    <text evidence="1">The sequence shown here is derived from an EMBL/GenBank/DDBJ whole genome shotgun (WGS) entry which is preliminary data.</text>
</comment>
<dbReference type="EMBL" id="JANJYI010000003">
    <property type="protein sequence ID" value="KAK2656233.1"/>
    <property type="molecule type" value="Genomic_DNA"/>
</dbReference>
<organism evidence="1 2">
    <name type="scientific">Dipteronia dyeriana</name>
    <dbReference type="NCBI Taxonomy" id="168575"/>
    <lineage>
        <taxon>Eukaryota</taxon>
        <taxon>Viridiplantae</taxon>
        <taxon>Streptophyta</taxon>
        <taxon>Embryophyta</taxon>
        <taxon>Tracheophyta</taxon>
        <taxon>Spermatophyta</taxon>
        <taxon>Magnoliopsida</taxon>
        <taxon>eudicotyledons</taxon>
        <taxon>Gunneridae</taxon>
        <taxon>Pentapetalae</taxon>
        <taxon>rosids</taxon>
        <taxon>malvids</taxon>
        <taxon>Sapindales</taxon>
        <taxon>Sapindaceae</taxon>
        <taxon>Hippocastanoideae</taxon>
        <taxon>Acereae</taxon>
        <taxon>Dipteronia</taxon>
    </lineage>
</organism>
<dbReference type="PANTHER" id="PTHR33067">
    <property type="entry name" value="RNA-DIRECTED DNA POLYMERASE-RELATED"/>
    <property type="match status" value="1"/>
</dbReference>
<gene>
    <name evidence="1" type="ORF">Ddye_009285</name>
</gene>
<evidence type="ECO:0000313" key="2">
    <source>
        <dbReference type="Proteomes" id="UP001280121"/>
    </source>
</evidence>
<evidence type="ECO:0000313" key="1">
    <source>
        <dbReference type="EMBL" id="KAK2656233.1"/>
    </source>
</evidence>
<protein>
    <submittedName>
        <fullName evidence="1">Uncharacterized protein</fullName>
    </submittedName>
</protein>
<name>A0AAE0CMR2_9ROSI</name>
<reference evidence="1" key="1">
    <citation type="journal article" date="2023" name="Plant J.">
        <title>Genome sequences and population genomics provide insights into the demographic history, inbreeding, and mutation load of two 'living fossil' tree species of Dipteronia.</title>
        <authorList>
            <person name="Feng Y."/>
            <person name="Comes H.P."/>
            <person name="Chen J."/>
            <person name="Zhu S."/>
            <person name="Lu R."/>
            <person name="Zhang X."/>
            <person name="Li P."/>
            <person name="Qiu J."/>
            <person name="Olsen K.M."/>
            <person name="Qiu Y."/>
        </authorList>
    </citation>
    <scope>NUCLEOTIDE SEQUENCE</scope>
    <source>
        <tissue evidence="1">Leaf</tissue>
    </source>
</reference>
<dbReference type="AlphaFoldDB" id="A0AAE0CMR2"/>
<keyword evidence="2" id="KW-1185">Reference proteome</keyword>
<accession>A0AAE0CMR2</accession>
<dbReference type="PANTHER" id="PTHR33067:SF9">
    <property type="entry name" value="RNA-DIRECTED DNA POLYMERASE"/>
    <property type="match status" value="1"/>
</dbReference>
<dbReference type="Proteomes" id="UP001280121">
    <property type="component" value="Unassembled WGS sequence"/>
</dbReference>
<proteinExistence type="predicted"/>
<sequence>METIQNMTAYAKYYKELNWRSRRIDSHKTTLVPDEVSTILQKRLPSNLKDPGNFNITIIVEEIRKKRATLDLRASINLMPYVVYKEMRLSDLKPINMELLLDNRFIRYPLGIVEVVLVQVVKLIILTDLSCWIWKKKALVQNNYLFCSEDHSCQPQTLS</sequence>